<sequence>SLTEQSDYKKDHLFILLHLEQNRYKFQCAFHQEYYVIVKPKGDGHCVSLGNDEDQSIFEL</sequence>
<accession>A0AAV7WYI0</accession>
<dbReference type="EMBL" id="JANPWB010000001">
    <property type="protein sequence ID" value="KAJ1218082.1"/>
    <property type="molecule type" value="Genomic_DNA"/>
</dbReference>
<evidence type="ECO:0000313" key="2">
    <source>
        <dbReference type="Proteomes" id="UP001066276"/>
    </source>
</evidence>
<organism evidence="1 2">
    <name type="scientific">Pleurodeles waltl</name>
    <name type="common">Iberian ribbed newt</name>
    <dbReference type="NCBI Taxonomy" id="8319"/>
    <lineage>
        <taxon>Eukaryota</taxon>
        <taxon>Metazoa</taxon>
        <taxon>Chordata</taxon>
        <taxon>Craniata</taxon>
        <taxon>Vertebrata</taxon>
        <taxon>Euteleostomi</taxon>
        <taxon>Amphibia</taxon>
        <taxon>Batrachia</taxon>
        <taxon>Caudata</taxon>
        <taxon>Salamandroidea</taxon>
        <taxon>Salamandridae</taxon>
        <taxon>Pleurodelinae</taxon>
        <taxon>Pleurodeles</taxon>
    </lineage>
</organism>
<reference evidence="1" key="1">
    <citation type="journal article" date="2022" name="bioRxiv">
        <title>Sequencing and chromosome-scale assembly of the giantPleurodeles waltlgenome.</title>
        <authorList>
            <person name="Brown T."/>
            <person name="Elewa A."/>
            <person name="Iarovenko S."/>
            <person name="Subramanian E."/>
            <person name="Araus A.J."/>
            <person name="Petzold A."/>
            <person name="Susuki M."/>
            <person name="Suzuki K.-i.T."/>
            <person name="Hayashi T."/>
            <person name="Toyoda A."/>
            <person name="Oliveira C."/>
            <person name="Osipova E."/>
            <person name="Leigh N.D."/>
            <person name="Simon A."/>
            <person name="Yun M.H."/>
        </authorList>
    </citation>
    <scope>NUCLEOTIDE SEQUENCE</scope>
    <source>
        <strain evidence="1">20211129_DDA</strain>
        <tissue evidence="1">Liver</tissue>
    </source>
</reference>
<evidence type="ECO:0008006" key="3">
    <source>
        <dbReference type="Google" id="ProtNLM"/>
    </source>
</evidence>
<protein>
    <recommendedName>
        <fullName evidence="3">Interleukin 18</fullName>
    </recommendedName>
</protein>
<evidence type="ECO:0000313" key="1">
    <source>
        <dbReference type="EMBL" id="KAJ1218082.1"/>
    </source>
</evidence>
<dbReference type="AlphaFoldDB" id="A0AAV7WYI0"/>
<keyword evidence="2" id="KW-1185">Reference proteome</keyword>
<feature type="non-terminal residue" evidence="1">
    <location>
        <position position="60"/>
    </location>
</feature>
<gene>
    <name evidence="1" type="ORF">NDU88_005668</name>
</gene>
<feature type="non-terminal residue" evidence="1">
    <location>
        <position position="1"/>
    </location>
</feature>
<comment type="caution">
    <text evidence="1">The sequence shown here is derived from an EMBL/GenBank/DDBJ whole genome shotgun (WGS) entry which is preliminary data.</text>
</comment>
<dbReference type="Proteomes" id="UP001066276">
    <property type="component" value="Chromosome 1_1"/>
</dbReference>
<proteinExistence type="predicted"/>
<name>A0AAV7WYI0_PLEWA</name>